<proteinExistence type="predicted"/>
<feature type="transmembrane region" description="Helical" evidence="4">
    <location>
        <begin position="54"/>
        <end position="75"/>
    </location>
</feature>
<gene>
    <name evidence="5" type="ORF">FPZ47_04140</name>
</gene>
<comment type="subcellular location">
    <subcellularLocation>
        <location evidence="1">Membrane</location>
    </subcellularLocation>
</comment>
<sequence>MHELSADAESDSPGTDFDDPDGDPFGDDAAGVDSTAPARRPRLARTRAVLDSKALSVVLVVLLVVSGGVATWLYFKQFRPDQQTDPDVARAVAGTASDGTVALLSYSSDTLDQDFATARSYLGGDFLSYYNDFTKQIVTPAAKQKSLKTTAHVTGAAVSELQPYSAVVLVFVDQTTKIKDNPQPSLALSSAIVHMSRINGKWLITKFTPV</sequence>
<dbReference type="GO" id="GO:0016020">
    <property type="term" value="C:membrane"/>
    <property type="evidence" value="ECO:0007669"/>
    <property type="project" value="UniProtKB-SubCell"/>
</dbReference>
<organism evidence="5 6">
    <name type="scientific">Mycobacterium helveticum</name>
    <dbReference type="NCBI Taxonomy" id="2592811"/>
    <lineage>
        <taxon>Bacteria</taxon>
        <taxon>Bacillati</taxon>
        <taxon>Actinomycetota</taxon>
        <taxon>Actinomycetes</taxon>
        <taxon>Mycobacteriales</taxon>
        <taxon>Mycobacteriaceae</taxon>
        <taxon>Mycobacterium</taxon>
    </lineage>
</organism>
<protein>
    <recommendedName>
        <fullName evidence="7">Twin-arginine translocation pathway signal</fullName>
    </recommendedName>
</protein>
<evidence type="ECO:0000256" key="3">
    <source>
        <dbReference type="SAM" id="MobiDB-lite"/>
    </source>
</evidence>
<dbReference type="AlphaFoldDB" id="A0A557XZM6"/>
<feature type="compositionally biased region" description="Acidic residues" evidence="3">
    <location>
        <begin position="1"/>
        <end position="26"/>
    </location>
</feature>
<evidence type="ECO:0000313" key="6">
    <source>
        <dbReference type="Proteomes" id="UP000320513"/>
    </source>
</evidence>
<dbReference type="EMBL" id="VMQU01000010">
    <property type="protein sequence ID" value="TVS91654.1"/>
    <property type="molecule type" value="Genomic_DNA"/>
</dbReference>
<keyword evidence="4" id="KW-1133">Transmembrane helix</keyword>
<evidence type="ECO:0000256" key="1">
    <source>
        <dbReference type="ARBA" id="ARBA00004370"/>
    </source>
</evidence>
<keyword evidence="2 4" id="KW-0472">Membrane</keyword>
<keyword evidence="4" id="KW-0812">Transmembrane</keyword>
<evidence type="ECO:0000256" key="4">
    <source>
        <dbReference type="SAM" id="Phobius"/>
    </source>
</evidence>
<reference evidence="5 6" key="1">
    <citation type="submission" date="2019-07" db="EMBL/GenBank/DDBJ databases">
        <title>New Mycobacterium species.</title>
        <authorList>
            <person name="Tortoli E."/>
            <person name="Ghielmetti G."/>
            <person name="Friedel U."/>
            <person name="Trovato A."/>
        </authorList>
    </citation>
    <scope>NUCLEOTIDE SEQUENCE [LARGE SCALE GENOMIC DNA]</scope>
    <source>
        <strain evidence="5 6">16-83</strain>
    </source>
</reference>
<dbReference type="PANTHER" id="PTHR37042">
    <property type="entry name" value="OUTER MEMBRANE PROTEIN RV1973"/>
    <property type="match status" value="1"/>
</dbReference>
<comment type="caution">
    <text evidence="5">The sequence shown here is derived from an EMBL/GenBank/DDBJ whole genome shotgun (WGS) entry which is preliminary data.</text>
</comment>
<accession>A0A557XZM6</accession>
<dbReference type="PANTHER" id="PTHR37042:SF4">
    <property type="entry name" value="OUTER MEMBRANE PROTEIN RV1973"/>
    <property type="match status" value="1"/>
</dbReference>
<evidence type="ECO:0000313" key="5">
    <source>
        <dbReference type="EMBL" id="TVS91654.1"/>
    </source>
</evidence>
<feature type="region of interest" description="Disordered" evidence="3">
    <location>
        <begin position="1"/>
        <end position="38"/>
    </location>
</feature>
<dbReference type="OrthoDB" id="5196392at2"/>
<evidence type="ECO:0008006" key="7">
    <source>
        <dbReference type="Google" id="ProtNLM"/>
    </source>
</evidence>
<evidence type="ECO:0000256" key="2">
    <source>
        <dbReference type="ARBA" id="ARBA00023136"/>
    </source>
</evidence>
<name>A0A557XZM6_9MYCO</name>
<dbReference type="Proteomes" id="UP000320513">
    <property type="component" value="Unassembled WGS sequence"/>
</dbReference>
<keyword evidence="6" id="KW-1185">Reference proteome</keyword>